<dbReference type="PROSITE" id="PS50088">
    <property type="entry name" value="ANK_REPEAT"/>
    <property type="match status" value="2"/>
</dbReference>
<dbReference type="Proteomes" id="UP001283361">
    <property type="component" value="Unassembled WGS sequence"/>
</dbReference>
<dbReference type="Pfam" id="PF12796">
    <property type="entry name" value="Ank_2"/>
    <property type="match status" value="2"/>
</dbReference>
<feature type="repeat" description="ANK" evidence="3">
    <location>
        <begin position="216"/>
        <end position="250"/>
    </location>
</feature>
<evidence type="ECO:0000256" key="2">
    <source>
        <dbReference type="ARBA" id="ARBA00023043"/>
    </source>
</evidence>
<dbReference type="InterPro" id="IPR036770">
    <property type="entry name" value="Ankyrin_rpt-contain_sf"/>
</dbReference>
<sequence length="468" mass="51494">MGKNSDLLRAIRRNDIFEVETVLASGKCSLNKRSSRTNPPLIECVTTGNRHSGAAKKCDIIKTLVACGADVNITDSGDRKLTAAMWAAMFGCLVIVKTLGECGADFNIRSAEGETALILALGGEHIDIVKYLVPQMSVRALNYQRDDGATAVSLAARDPGRFSVRCLNILTAAGADVDVRDADDCTALMSAVRRTDSQAVKLLLGKGANINALTESGKSPLTIALKYNLYDYRTILELLRHGADPAMTRRDRTHLHYMVYKPVDVLVKALVAHGFPPLDIQCHGMIKSKTRLKRRDHLPPLAPLCGRPKTAKYLIASRFFTKFDIVQLCWDSKIRKLLQLHSSESRENSRNQSLEILEFLSTKPHSLFTLSKVAVTSALTFDLAGEGRVQTGARAWDCGPSYRAKINRLGLPPLLKAELWHQTPSAGVCLKTWEDISLGNETLFETCSCRSCEPDYSSSDRRLSNCSL</sequence>
<organism evidence="4 5">
    <name type="scientific">Elysia crispata</name>
    <name type="common">lettuce slug</name>
    <dbReference type="NCBI Taxonomy" id="231223"/>
    <lineage>
        <taxon>Eukaryota</taxon>
        <taxon>Metazoa</taxon>
        <taxon>Spiralia</taxon>
        <taxon>Lophotrochozoa</taxon>
        <taxon>Mollusca</taxon>
        <taxon>Gastropoda</taxon>
        <taxon>Heterobranchia</taxon>
        <taxon>Euthyneura</taxon>
        <taxon>Panpulmonata</taxon>
        <taxon>Sacoglossa</taxon>
        <taxon>Placobranchoidea</taxon>
        <taxon>Plakobranchidae</taxon>
        <taxon>Elysia</taxon>
    </lineage>
</organism>
<keyword evidence="5" id="KW-1185">Reference proteome</keyword>
<dbReference type="EMBL" id="JAWDGP010001823">
    <property type="protein sequence ID" value="KAK3787923.1"/>
    <property type="molecule type" value="Genomic_DNA"/>
</dbReference>
<reference evidence="4" key="1">
    <citation type="journal article" date="2023" name="G3 (Bethesda)">
        <title>A reference genome for the long-term kleptoplast-retaining sea slug Elysia crispata morphotype clarki.</title>
        <authorList>
            <person name="Eastman K.E."/>
            <person name="Pendleton A.L."/>
            <person name="Shaikh M.A."/>
            <person name="Suttiyut T."/>
            <person name="Ogas R."/>
            <person name="Tomko P."/>
            <person name="Gavelis G."/>
            <person name="Widhalm J.R."/>
            <person name="Wisecaver J.H."/>
        </authorList>
    </citation>
    <scope>NUCLEOTIDE SEQUENCE</scope>
    <source>
        <strain evidence="4">ECLA1</strain>
    </source>
</reference>
<dbReference type="PANTHER" id="PTHR24198">
    <property type="entry name" value="ANKYRIN REPEAT AND PROTEIN KINASE DOMAIN-CONTAINING PROTEIN"/>
    <property type="match status" value="1"/>
</dbReference>
<gene>
    <name evidence="4" type="ORF">RRG08_020370</name>
</gene>
<proteinExistence type="predicted"/>
<accession>A0AAE1AHV1</accession>
<comment type="caution">
    <text evidence="4">The sequence shown here is derived from an EMBL/GenBank/DDBJ whole genome shotgun (WGS) entry which is preliminary data.</text>
</comment>
<feature type="repeat" description="ANK" evidence="3">
    <location>
        <begin position="183"/>
        <end position="215"/>
    </location>
</feature>
<dbReference type="PROSITE" id="PS50297">
    <property type="entry name" value="ANK_REP_REGION"/>
    <property type="match status" value="1"/>
</dbReference>
<keyword evidence="2 3" id="KW-0040">ANK repeat</keyword>
<dbReference type="SMART" id="SM00248">
    <property type="entry name" value="ANK"/>
    <property type="match status" value="7"/>
</dbReference>
<evidence type="ECO:0000313" key="4">
    <source>
        <dbReference type="EMBL" id="KAK3787923.1"/>
    </source>
</evidence>
<dbReference type="Gene3D" id="1.25.40.20">
    <property type="entry name" value="Ankyrin repeat-containing domain"/>
    <property type="match status" value="2"/>
</dbReference>
<dbReference type="AlphaFoldDB" id="A0AAE1AHV1"/>
<evidence type="ECO:0000313" key="5">
    <source>
        <dbReference type="Proteomes" id="UP001283361"/>
    </source>
</evidence>
<dbReference type="SUPFAM" id="SSF48403">
    <property type="entry name" value="Ankyrin repeat"/>
    <property type="match status" value="1"/>
</dbReference>
<evidence type="ECO:0000256" key="1">
    <source>
        <dbReference type="ARBA" id="ARBA00022737"/>
    </source>
</evidence>
<dbReference type="InterPro" id="IPR002110">
    <property type="entry name" value="Ankyrin_rpt"/>
</dbReference>
<protein>
    <submittedName>
        <fullName evidence="4">Uncharacterized protein</fullName>
    </submittedName>
</protein>
<name>A0AAE1AHV1_9GAST</name>
<keyword evidence="1" id="KW-0677">Repeat</keyword>
<evidence type="ECO:0000256" key="3">
    <source>
        <dbReference type="PROSITE-ProRule" id="PRU00023"/>
    </source>
</evidence>
<dbReference type="PANTHER" id="PTHR24198:SF165">
    <property type="entry name" value="ANKYRIN REPEAT-CONTAINING PROTEIN-RELATED"/>
    <property type="match status" value="1"/>
</dbReference>